<dbReference type="STRING" id="758820.SAMN00777080_3686"/>
<protein>
    <submittedName>
        <fullName evidence="1">mRNA interferase HigB</fullName>
    </submittedName>
</protein>
<dbReference type="RefSeq" id="WP_084121803.1">
    <property type="nucleotide sequence ID" value="NZ_LT838813.1"/>
</dbReference>
<evidence type="ECO:0000313" key="2">
    <source>
        <dbReference type="Proteomes" id="UP000192333"/>
    </source>
</evidence>
<dbReference type="AlphaFoldDB" id="A0A1W2H821"/>
<sequence>MKVHIIKWRSIEKFVKEHSRSEVSFEIFKTSIKYADWDSIHDIQKTFASADIINNNRIVFNIGGNNFRLICSYWFGPKMVHLYVKWIGTHSEYSKLCKQNLQYTVDLY</sequence>
<dbReference type="Pfam" id="PF09907">
    <property type="entry name" value="HigB_toxin"/>
    <property type="match status" value="1"/>
</dbReference>
<dbReference type="InterPro" id="IPR018669">
    <property type="entry name" value="Toxin_HigB"/>
</dbReference>
<organism evidence="1 2">
    <name type="scientific">Aquiflexum balticum DSM 16537</name>
    <dbReference type="NCBI Taxonomy" id="758820"/>
    <lineage>
        <taxon>Bacteria</taxon>
        <taxon>Pseudomonadati</taxon>
        <taxon>Bacteroidota</taxon>
        <taxon>Cytophagia</taxon>
        <taxon>Cytophagales</taxon>
        <taxon>Cyclobacteriaceae</taxon>
        <taxon>Aquiflexum</taxon>
    </lineage>
</organism>
<dbReference type="EMBL" id="LT838813">
    <property type="protein sequence ID" value="SMD45045.1"/>
    <property type="molecule type" value="Genomic_DNA"/>
</dbReference>
<name>A0A1W2H821_9BACT</name>
<dbReference type="GO" id="GO:0110001">
    <property type="term" value="C:toxin-antitoxin complex"/>
    <property type="evidence" value="ECO:0007669"/>
    <property type="project" value="InterPro"/>
</dbReference>
<gene>
    <name evidence="1" type="ORF">SAMN00777080_3686</name>
</gene>
<dbReference type="GO" id="GO:0004519">
    <property type="term" value="F:endonuclease activity"/>
    <property type="evidence" value="ECO:0007669"/>
    <property type="project" value="InterPro"/>
</dbReference>
<evidence type="ECO:0000313" key="1">
    <source>
        <dbReference type="EMBL" id="SMD45045.1"/>
    </source>
</evidence>
<keyword evidence="2" id="KW-1185">Reference proteome</keyword>
<proteinExistence type="predicted"/>
<dbReference type="Proteomes" id="UP000192333">
    <property type="component" value="Chromosome I"/>
</dbReference>
<reference evidence="2" key="1">
    <citation type="submission" date="2017-04" db="EMBL/GenBank/DDBJ databases">
        <authorList>
            <person name="Varghese N."/>
            <person name="Submissions S."/>
        </authorList>
    </citation>
    <scope>NUCLEOTIDE SEQUENCE [LARGE SCALE GENOMIC DNA]</scope>
    <source>
        <strain evidence="2">DSM 16537</strain>
    </source>
</reference>
<dbReference type="GO" id="GO:0003723">
    <property type="term" value="F:RNA binding"/>
    <property type="evidence" value="ECO:0007669"/>
    <property type="project" value="InterPro"/>
</dbReference>
<dbReference type="OrthoDB" id="9799912at2"/>
<accession>A0A1W2H821</accession>